<proteinExistence type="predicted"/>
<reference evidence="6 7" key="1">
    <citation type="submission" date="2018-02" db="EMBL/GenBank/DDBJ databases">
        <title>The genomes of Aspergillus section Nigri reveals drivers in fungal speciation.</title>
        <authorList>
            <consortium name="DOE Joint Genome Institute"/>
            <person name="Vesth T.C."/>
            <person name="Nybo J."/>
            <person name="Theobald S."/>
            <person name="Brandl J."/>
            <person name="Frisvad J.C."/>
            <person name="Nielsen K.F."/>
            <person name="Lyhne E.K."/>
            <person name="Kogle M.E."/>
            <person name="Kuo A."/>
            <person name="Riley R."/>
            <person name="Clum A."/>
            <person name="Nolan M."/>
            <person name="Lipzen A."/>
            <person name="Salamov A."/>
            <person name="Henrissat B."/>
            <person name="Wiebenga A."/>
            <person name="De vries R.P."/>
            <person name="Grigoriev I.V."/>
            <person name="Mortensen U.H."/>
            <person name="Andersen M.R."/>
            <person name="Baker S.E."/>
        </authorList>
    </citation>
    <scope>NUCLEOTIDE SEQUENCE [LARGE SCALE GENOMIC DNA]</scope>
    <source>
        <strain evidence="6 7">CBS 707.79</strain>
    </source>
</reference>
<evidence type="ECO:0000256" key="4">
    <source>
        <dbReference type="PIRSR" id="PIRSR617939-2"/>
    </source>
</evidence>
<organism evidence="6 7">
    <name type="scientific">Aspergillus ellipticus CBS 707.79</name>
    <dbReference type="NCBI Taxonomy" id="1448320"/>
    <lineage>
        <taxon>Eukaryota</taxon>
        <taxon>Fungi</taxon>
        <taxon>Dikarya</taxon>
        <taxon>Ascomycota</taxon>
        <taxon>Pezizomycotina</taxon>
        <taxon>Eurotiomycetes</taxon>
        <taxon>Eurotiomycetidae</taxon>
        <taxon>Eurotiales</taxon>
        <taxon>Aspergillaceae</taxon>
        <taxon>Aspergillus</taxon>
        <taxon>Aspergillus subgen. Circumdati</taxon>
    </lineage>
</organism>
<keyword evidence="2" id="KW-0456">Lyase</keyword>
<evidence type="ECO:0000256" key="5">
    <source>
        <dbReference type="SAM" id="MobiDB-lite"/>
    </source>
</evidence>
<dbReference type="CDD" id="cd06661">
    <property type="entry name" value="GGCT_like"/>
    <property type="match status" value="1"/>
</dbReference>
<feature type="active site" description="Proton acceptor" evidence="3">
    <location>
        <position position="90"/>
    </location>
</feature>
<dbReference type="InterPro" id="IPR036568">
    <property type="entry name" value="GGCT-like_sf"/>
</dbReference>
<dbReference type="VEuPathDB" id="FungiDB:BO71DRAFT_121733"/>
<dbReference type="GO" id="GO:0003839">
    <property type="term" value="F:gamma-glutamylcyclotransferase activity"/>
    <property type="evidence" value="ECO:0007669"/>
    <property type="project" value="UniProtKB-EC"/>
</dbReference>
<evidence type="ECO:0000256" key="1">
    <source>
        <dbReference type="ARBA" id="ARBA00012346"/>
    </source>
</evidence>
<gene>
    <name evidence="6" type="ORF">BO71DRAFT_121733</name>
</gene>
<evidence type="ECO:0000313" key="6">
    <source>
        <dbReference type="EMBL" id="PYH97587.1"/>
    </source>
</evidence>
<accession>A0A319DTZ7</accession>
<feature type="region of interest" description="Disordered" evidence="5">
    <location>
        <begin position="129"/>
        <end position="152"/>
    </location>
</feature>
<feature type="binding site" evidence="4">
    <location>
        <begin position="20"/>
        <end position="25"/>
    </location>
    <ligand>
        <name>substrate</name>
    </ligand>
</feature>
<dbReference type="PANTHER" id="PTHR12935">
    <property type="entry name" value="GAMMA-GLUTAMYLCYCLOTRANSFERASE"/>
    <property type="match status" value="1"/>
</dbReference>
<evidence type="ECO:0000256" key="3">
    <source>
        <dbReference type="PIRSR" id="PIRSR617939-1"/>
    </source>
</evidence>
<dbReference type="EMBL" id="KZ825822">
    <property type="protein sequence ID" value="PYH97587.1"/>
    <property type="molecule type" value="Genomic_DNA"/>
</dbReference>
<dbReference type="STRING" id="1448320.A0A319DTZ7"/>
<dbReference type="InterPro" id="IPR017939">
    <property type="entry name" value="G-Glutamylcylcotransferase"/>
</dbReference>
<sequence length="237" mass="26631">MSSFTRLSPSPEEPGAGELYFAYGSNMHLQQMAARYPGSTLFAKGILRNYRWQTNTRGGGNVVEGTQDDFVEGVVFTVSPSDVQALRHYEGVAQRNFEEMEFEIEVERFLDTALEGRKATDAAQILAQRATEPESLADSEQNHKSTSTNSEGERRLHKALVYVSYKYQVPGDIRDEYAARMQLAMADARTLGVSEYYLEALLYPQVFGRRAKAQADELQYLPAKVFSPERTMSRATA</sequence>
<protein>
    <recommendedName>
        <fullName evidence="1">gamma-glutamylcyclotransferase</fullName>
        <ecNumber evidence="1">4.3.2.9</ecNumber>
    </recommendedName>
</protein>
<dbReference type="SUPFAM" id="SSF110857">
    <property type="entry name" value="Gamma-glutamyl cyclotransferase-like"/>
    <property type="match status" value="1"/>
</dbReference>
<keyword evidence="7" id="KW-1185">Reference proteome</keyword>
<evidence type="ECO:0000313" key="7">
    <source>
        <dbReference type="Proteomes" id="UP000247810"/>
    </source>
</evidence>
<dbReference type="InterPro" id="IPR013024">
    <property type="entry name" value="GGCT-like"/>
</dbReference>
<dbReference type="OrthoDB" id="2924818at2759"/>
<dbReference type="EC" id="4.3.2.9" evidence="1"/>
<dbReference type="AlphaFoldDB" id="A0A319DTZ7"/>
<name>A0A319DTZ7_9EURO</name>
<dbReference type="PANTHER" id="PTHR12935:SF0">
    <property type="entry name" value="GAMMA-GLUTAMYLCYCLOTRANSFERASE"/>
    <property type="match status" value="1"/>
</dbReference>
<evidence type="ECO:0000256" key="2">
    <source>
        <dbReference type="ARBA" id="ARBA00023239"/>
    </source>
</evidence>
<dbReference type="Gene3D" id="3.10.490.10">
    <property type="entry name" value="Gamma-glutamyl cyclotransferase-like"/>
    <property type="match status" value="1"/>
</dbReference>
<dbReference type="Proteomes" id="UP000247810">
    <property type="component" value="Unassembled WGS sequence"/>
</dbReference>